<dbReference type="InterPro" id="IPR050325">
    <property type="entry name" value="Prot/Nucl_acid_deglycase"/>
</dbReference>
<dbReference type="PANTHER" id="PTHR48094">
    <property type="entry name" value="PROTEIN/NUCLEIC ACID DEGLYCASE DJ-1-RELATED"/>
    <property type="match status" value="1"/>
</dbReference>
<protein>
    <submittedName>
        <fullName evidence="6">Intracellular protease/amidase</fullName>
    </submittedName>
</protein>
<comment type="similarity">
    <text evidence="3">Belongs to the peptidase C56 family. HSP31-like subfamily.</text>
</comment>
<dbReference type="GO" id="GO:0019172">
    <property type="term" value="F:glyoxalase III activity"/>
    <property type="evidence" value="ECO:0007669"/>
    <property type="project" value="TreeGrafter"/>
</dbReference>
<dbReference type="InterPro" id="IPR002818">
    <property type="entry name" value="DJ-1/PfpI"/>
</dbReference>
<dbReference type="GO" id="GO:0005737">
    <property type="term" value="C:cytoplasm"/>
    <property type="evidence" value="ECO:0007669"/>
    <property type="project" value="TreeGrafter"/>
</dbReference>
<evidence type="ECO:0000256" key="4">
    <source>
        <dbReference type="SAM" id="SignalP"/>
    </source>
</evidence>
<dbReference type="Pfam" id="PF01965">
    <property type="entry name" value="DJ-1_PfpI"/>
    <property type="match status" value="1"/>
</dbReference>
<dbReference type="PANTHER" id="PTHR48094:SF11">
    <property type="entry name" value="GLUTATHIONE-INDEPENDENT GLYOXALASE HSP31-RELATED"/>
    <property type="match status" value="1"/>
</dbReference>
<dbReference type="GO" id="GO:0008233">
    <property type="term" value="F:peptidase activity"/>
    <property type="evidence" value="ECO:0007669"/>
    <property type="project" value="UniProtKB-KW"/>
</dbReference>
<feature type="signal peptide" evidence="4">
    <location>
        <begin position="1"/>
        <end position="23"/>
    </location>
</feature>
<dbReference type="SUPFAM" id="SSF54427">
    <property type="entry name" value="NTF2-like"/>
    <property type="match status" value="1"/>
</dbReference>
<evidence type="ECO:0000256" key="1">
    <source>
        <dbReference type="ARBA" id="ARBA00023016"/>
    </source>
</evidence>
<keyword evidence="1" id="KW-0346">Stress response</keyword>
<keyword evidence="6" id="KW-0645">Protease</keyword>
<dbReference type="InterPro" id="IPR029062">
    <property type="entry name" value="Class_I_gatase-like"/>
</dbReference>
<evidence type="ECO:0000313" key="7">
    <source>
        <dbReference type="Proteomes" id="UP000182489"/>
    </source>
</evidence>
<dbReference type="CDD" id="cd03141">
    <property type="entry name" value="GATase1_Hsp31_like"/>
    <property type="match status" value="1"/>
</dbReference>
<dbReference type="Gene3D" id="3.10.450.50">
    <property type="match status" value="1"/>
</dbReference>
<comment type="caution">
    <text evidence="6">The sequence shown here is derived from an EMBL/GenBank/DDBJ whole genome shotgun (WGS) entry which is preliminary data.</text>
</comment>
<dbReference type="Gene3D" id="3.40.50.880">
    <property type="match status" value="1"/>
</dbReference>
<evidence type="ECO:0000256" key="3">
    <source>
        <dbReference type="ARBA" id="ARBA00038493"/>
    </source>
</evidence>
<feature type="chain" id="PRO_5044256695" evidence="4">
    <location>
        <begin position="24"/>
        <end position="376"/>
    </location>
</feature>
<dbReference type="InterPro" id="IPR039437">
    <property type="entry name" value="FrzH/put_lumazine-bd"/>
</dbReference>
<dbReference type="Proteomes" id="UP000182489">
    <property type="component" value="Unassembled WGS sequence"/>
</dbReference>
<evidence type="ECO:0000256" key="2">
    <source>
        <dbReference type="ARBA" id="ARBA00023239"/>
    </source>
</evidence>
<evidence type="ECO:0000313" key="6">
    <source>
        <dbReference type="EMBL" id="SFY16844.1"/>
    </source>
</evidence>
<proteinExistence type="inferred from homology"/>
<evidence type="ECO:0000259" key="5">
    <source>
        <dbReference type="Pfam" id="PF01965"/>
    </source>
</evidence>
<accession>A0AB38CEI9</accession>
<keyword evidence="6" id="KW-0378">Hydrolase</keyword>
<reference evidence="6 7" key="1">
    <citation type="submission" date="2016-11" db="EMBL/GenBank/DDBJ databases">
        <authorList>
            <person name="Varghese N."/>
            <person name="Submissions S."/>
        </authorList>
    </citation>
    <scope>NUCLEOTIDE SEQUENCE [LARGE SCALE GENOMIC DNA]</scope>
    <source>
        <strain evidence="6 7">NFR18</strain>
    </source>
</reference>
<feature type="domain" description="DJ-1/PfpI" evidence="5">
    <location>
        <begin position="178"/>
        <end position="368"/>
    </location>
</feature>
<keyword evidence="2" id="KW-0456">Lyase</keyword>
<dbReference type="GO" id="GO:0019243">
    <property type="term" value="P:methylglyoxal catabolic process to D-lactate via S-lactoyl-glutathione"/>
    <property type="evidence" value="ECO:0007669"/>
    <property type="project" value="TreeGrafter"/>
</dbReference>
<dbReference type="GO" id="GO:0006508">
    <property type="term" value="P:proteolysis"/>
    <property type="evidence" value="ECO:0007669"/>
    <property type="project" value="UniProtKB-KW"/>
</dbReference>
<dbReference type="AlphaFoldDB" id="A0AB38CEI9"/>
<dbReference type="Pfam" id="PF12893">
    <property type="entry name" value="Lumazine_bd_2"/>
    <property type="match status" value="1"/>
</dbReference>
<dbReference type="EMBL" id="FPKH01000006">
    <property type="protein sequence ID" value="SFY16844.1"/>
    <property type="molecule type" value="Genomic_DNA"/>
</dbReference>
<dbReference type="SUPFAM" id="SSF52317">
    <property type="entry name" value="Class I glutamine amidotransferase-like"/>
    <property type="match status" value="1"/>
</dbReference>
<sequence length="376" mass="41032">MIQFLVRTVLACCLLGITAVSTAATADQDEHAIQETVRLYLHGTSFNVQGEINQAFHASARLYLDGKDDAEWELSGPEYAKLFSDEKKGQFNGRHGRLINVEVNGKVATAKAEIHIPRQGVRYVDVFLLKKIAGNWKIVSKSAHREPAARHARKVLLVVSNVHQYPGTKVNAGNNFPELAYTYDAFRKAGYAVDFVSPEGGAVPLEMIVTSDALLKKYLYNSDFMWALAHTKPVADVKADEYAGMAFVGGGAAIVGIPDNKPLQDIALRIYEQQGGVIAAICHGTEGIKNLKLSDGTFLIQGKVLTSFPDAFLNKESPIYKAYPFSAEGSIKRQGGIFRHGASGQSHVEVDGRLVTGMSWESSVGVAESMIRLFEQ</sequence>
<name>A0AB38CEI9_9BURK</name>
<dbReference type="InterPro" id="IPR032710">
    <property type="entry name" value="NTF2-like_dom_sf"/>
</dbReference>
<organism evidence="6 7">
    <name type="scientific">Janthinobacterium lividum</name>
    <dbReference type="NCBI Taxonomy" id="29581"/>
    <lineage>
        <taxon>Bacteria</taxon>
        <taxon>Pseudomonadati</taxon>
        <taxon>Pseudomonadota</taxon>
        <taxon>Betaproteobacteria</taxon>
        <taxon>Burkholderiales</taxon>
        <taxon>Oxalobacteraceae</taxon>
        <taxon>Janthinobacterium</taxon>
    </lineage>
</organism>
<keyword evidence="4" id="KW-0732">Signal</keyword>
<gene>
    <name evidence="6" type="ORF">SAMN03097694_4934</name>
</gene>